<gene>
    <name evidence="1" type="ORF">NUW54_g13994</name>
</gene>
<proteinExistence type="predicted"/>
<reference evidence="1" key="1">
    <citation type="submission" date="2022-08" db="EMBL/GenBank/DDBJ databases">
        <title>Genome Sequence of Pycnoporus sanguineus.</title>
        <authorList>
            <person name="Buettner E."/>
        </authorList>
    </citation>
    <scope>NUCLEOTIDE SEQUENCE</scope>
    <source>
        <strain evidence="1">CG-C14</strain>
    </source>
</reference>
<name>A0ACC1MGP4_9APHY</name>
<evidence type="ECO:0000313" key="2">
    <source>
        <dbReference type="Proteomes" id="UP001144978"/>
    </source>
</evidence>
<dbReference type="EMBL" id="JANSHE010006874">
    <property type="protein sequence ID" value="KAJ2965806.1"/>
    <property type="molecule type" value="Genomic_DNA"/>
</dbReference>
<protein>
    <submittedName>
        <fullName evidence="1">Uncharacterized protein</fullName>
    </submittedName>
</protein>
<accession>A0ACC1MGP4</accession>
<dbReference type="Proteomes" id="UP001144978">
    <property type="component" value="Unassembled WGS sequence"/>
</dbReference>
<evidence type="ECO:0000313" key="1">
    <source>
        <dbReference type="EMBL" id="KAJ2965806.1"/>
    </source>
</evidence>
<comment type="caution">
    <text evidence="1">The sequence shown here is derived from an EMBL/GenBank/DDBJ whole genome shotgun (WGS) entry which is preliminary data.</text>
</comment>
<organism evidence="1 2">
    <name type="scientific">Trametes sanguinea</name>
    <dbReference type="NCBI Taxonomy" id="158606"/>
    <lineage>
        <taxon>Eukaryota</taxon>
        <taxon>Fungi</taxon>
        <taxon>Dikarya</taxon>
        <taxon>Basidiomycota</taxon>
        <taxon>Agaricomycotina</taxon>
        <taxon>Agaricomycetes</taxon>
        <taxon>Polyporales</taxon>
        <taxon>Polyporaceae</taxon>
        <taxon>Trametes</taxon>
    </lineage>
</organism>
<keyword evidence="2" id="KW-1185">Reference proteome</keyword>
<sequence>MCADRAAAAAHASGRGATIATAPSSLSPSHTALDVRTHVYSHAAPSFVPTAGSSQTTLPSQAFPPPQHQDPQWNVLQVSSTTVHRPPSDVMIRNSAPARVPPTMIAAVKERIARSYSVDAAVRMDDEELATIWVQMSDDGRRNTLERSLFRSGPDGSHQCLTPTLSLARWHTATSSGDFRHYLSPVVMAA</sequence>